<gene>
    <name evidence="2" type="ORF">CP523_11190</name>
    <name evidence="3" type="ORF">NH397_03535</name>
</gene>
<feature type="transmembrane region" description="Helical" evidence="1">
    <location>
        <begin position="148"/>
        <end position="168"/>
    </location>
</feature>
<feature type="transmembrane region" description="Helical" evidence="1">
    <location>
        <begin position="21"/>
        <end position="42"/>
    </location>
</feature>
<dbReference type="EMBL" id="CP099799">
    <property type="protein sequence ID" value="USS01523.1"/>
    <property type="molecule type" value="Genomic_DNA"/>
</dbReference>
<keyword evidence="1" id="KW-0472">Membrane</keyword>
<dbReference type="RefSeq" id="WP_120140860.1">
    <property type="nucleotide sequence ID" value="NZ_CP023671.1"/>
</dbReference>
<dbReference type="AlphaFoldDB" id="A0A9N7PJK1"/>
<evidence type="ECO:0000256" key="1">
    <source>
        <dbReference type="SAM" id="Phobius"/>
    </source>
</evidence>
<feature type="transmembrane region" description="Helical" evidence="1">
    <location>
        <begin position="247"/>
        <end position="265"/>
    </location>
</feature>
<dbReference type="Proteomes" id="UP001055437">
    <property type="component" value="Chromosome"/>
</dbReference>
<protein>
    <submittedName>
        <fullName evidence="2">Uncharacterized protein</fullName>
    </submittedName>
</protein>
<organism evidence="2 4">
    <name type="scientific">Clostridium septicum</name>
    <dbReference type="NCBI Taxonomy" id="1504"/>
    <lineage>
        <taxon>Bacteria</taxon>
        <taxon>Bacillati</taxon>
        <taxon>Bacillota</taxon>
        <taxon>Clostridia</taxon>
        <taxon>Eubacteriales</taxon>
        <taxon>Clostridiaceae</taxon>
        <taxon>Clostridium</taxon>
    </lineage>
</organism>
<keyword evidence="5" id="KW-1185">Reference proteome</keyword>
<reference evidence="2 4" key="1">
    <citation type="submission" date="2017-09" db="EMBL/GenBank/DDBJ databases">
        <authorList>
            <person name="Thomas P."/>
            <person name="Seyboldt C."/>
        </authorList>
    </citation>
    <scope>NUCLEOTIDE SEQUENCE [LARGE SCALE GENOMIC DNA]</scope>
    <source>
        <strain evidence="2 4">DSM 7534</strain>
    </source>
</reference>
<reference evidence="3" key="2">
    <citation type="submission" date="2022-06" db="EMBL/GenBank/DDBJ databases">
        <authorList>
            <person name="Holder M.E."/>
            <person name="Ajami N.J."/>
            <person name="Petrosino J.F."/>
        </authorList>
    </citation>
    <scope>NUCLEOTIDE SEQUENCE</scope>
    <source>
        <strain evidence="3">RMA 8861</strain>
    </source>
</reference>
<dbReference type="Proteomes" id="UP000280586">
    <property type="component" value="Chromosome"/>
</dbReference>
<feature type="transmembrane region" description="Helical" evidence="1">
    <location>
        <begin position="223"/>
        <end position="240"/>
    </location>
</feature>
<evidence type="ECO:0000313" key="3">
    <source>
        <dbReference type="EMBL" id="USS01523.1"/>
    </source>
</evidence>
<keyword evidence="1" id="KW-1133">Transmembrane helix</keyword>
<evidence type="ECO:0000313" key="2">
    <source>
        <dbReference type="EMBL" id="AYE34931.1"/>
    </source>
</evidence>
<proteinExistence type="predicted"/>
<dbReference type="GeneID" id="303561249"/>
<feature type="transmembrane region" description="Helical" evidence="1">
    <location>
        <begin position="427"/>
        <end position="448"/>
    </location>
</feature>
<name>A0A9N7PJK1_CLOSE</name>
<accession>A0A9N7PJK1</accession>
<sequence>MTFNKLSRKKTVKKLKNNSSLSNYIIFAIIVLLSSYLIYTLVLTPVIGKADNGDFGRMYNSLGIGPLGNSYDEIYTGYFQQTWKISSPGFFIPWCNDWVFGCWLLKIPSLFALMFGVKYFDIRAVGIFYSLIFLLGVYLILKYSKINSLGKLFGGIFILIFFTDSSYISYFNSFFGEATTISFLFLFIGSILNLIDKDNPKKLDLLFLFFASFGFLTSKTQQLPLLIFMILIYIALYKFYPTYRKLILSSSLIVITMCIITFFSIGTYTNRNNIYQAVFTGVLKGSETPKEDLIDLGLDPKFAPLANSGFYDKGLAFDPLGDEMMKDFYPNIGLSKILKFYAKHPNRAFEKFIASAENAYDFHKSSERDFNKGEYTTNKLINNFRVSLINKYPGILRNFTVFFTFSLIYLLVLIYHFFKFKNREYKILTLTLLFLLAAGASQLVLPVIGSGEADFGKHLFLINLAYDSLLCSCLIFLGVKAQNLFSKIYHNKKISN</sequence>
<feature type="transmembrane region" description="Helical" evidence="1">
    <location>
        <begin position="174"/>
        <end position="195"/>
    </location>
</feature>
<feature type="transmembrane region" description="Helical" evidence="1">
    <location>
        <begin position="395"/>
        <end position="415"/>
    </location>
</feature>
<evidence type="ECO:0000313" key="4">
    <source>
        <dbReference type="Proteomes" id="UP000280586"/>
    </source>
</evidence>
<dbReference type="EMBL" id="CP023671">
    <property type="protein sequence ID" value="AYE34931.1"/>
    <property type="molecule type" value="Genomic_DNA"/>
</dbReference>
<feature type="transmembrane region" description="Helical" evidence="1">
    <location>
        <begin position="460"/>
        <end position="479"/>
    </location>
</feature>
<feature type="transmembrane region" description="Helical" evidence="1">
    <location>
        <begin position="122"/>
        <end position="141"/>
    </location>
</feature>
<feature type="transmembrane region" description="Helical" evidence="1">
    <location>
        <begin position="202"/>
        <end position="217"/>
    </location>
</feature>
<dbReference type="KEGG" id="csep:CP523_11190"/>
<evidence type="ECO:0000313" key="5">
    <source>
        <dbReference type="Proteomes" id="UP001055437"/>
    </source>
</evidence>
<keyword evidence="1" id="KW-0812">Transmembrane</keyword>